<dbReference type="Proteomes" id="UP001141806">
    <property type="component" value="Unassembled WGS sequence"/>
</dbReference>
<keyword evidence="3" id="KW-1185">Reference proteome</keyword>
<dbReference type="AlphaFoldDB" id="A0A9Q0GP98"/>
<sequence>MDDEVNITMSSIAWEQLYDYEKFKMMVEGVKEDKVVEWLCVIAIPFMQQHRFDALALAFEDQWIDDQHLVVKSERERKAREARRRGSPRSWLGGKERSRRRGGELSVVAFFCHHEQVWSAPGFEEIYGQEASD</sequence>
<evidence type="ECO:0000313" key="3">
    <source>
        <dbReference type="Proteomes" id="UP001141806"/>
    </source>
</evidence>
<dbReference type="OrthoDB" id="19988at2759"/>
<dbReference type="EMBL" id="JAMYWD010000012">
    <property type="protein sequence ID" value="KAJ4951577.1"/>
    <property type="molecule type" value="Genomic_DNA"/>
</dbReference>
<proteinExistence type="predicted"/>
<protein>
    <submittedName>
        <fullName evidence="2">Uncharacterized protein</fullName>
    </submittedName>
</protein>
<comment type="caution">
    <text evidence="2">The sequence shown here is derived from an EMBL/GenBank/DDBJ whole genome shotgun (WGS) entry which is preliminary data.</text>
</comment>
<name>A0A9Q0GP98_9MAGN</name>
<reference evidence="2" key="1">
    <citation type="journal article" date="2023" name="Plant J.">
        <title>The genome of the king protea, Protea cynaroides.</title>
        <authorList>
            <person name="Chang J."/>
            <person name="Duong T.A."/>
            <person name="Schoeman C."/>
            <person name="Ma X."/>
            <person name="Roodt D."/>
            <person name="Barker N."/>
            <person name="Li Z."/>
            <person name="Van de Peer Y."/>
            <person name="Mizrachi E."/>
        </authorList>
    </citation>
    <scope>NUCLEOTIDE SEQUENCE</scope>
    <source>
        <tissue evidence="2">Young leaves</tissue>
    </source>
</reference>
<feature type="region of interest" description="Disordered" evidence="1">
    <location>
        <begin position="76"/>
        <end position="101"/>
    </location>
</feature>
<organism evidence="2 3">
    <name type="scientific">Protea cynaroides</name>
    <dbReference type="NCBI Taxonomy" id="273540"/>
    <lineage>
        <taxon>Eukaryota</taxon>
        <taxon>Viridiplantae</taxon>
        <taxon>Streptophyta</taxon>
        <taxon>Embryophyta</taxon>
        <taxon>Tracheophyta</taxon>
        <taxon>Spermatophyta</taxon>
        <taxon>Magnoliopsida</taxon>
        <taxon>Proteales</taxon>
        <taxon>Proteaceae</taxon>
        <taxon>Protea</taxon>
    </lineage>
</organism>
<accession>A0A9Q0GP98</accession>
<gene>
    <name evidence="2" type="ORF">NE237_028409</name>
</gene>
<evidence type="ECO:0000313" key="2">
    <source>
        <dbReference type="EMBL" id="KAJ4951577.1"/>
    </source>
</evidence>
<evidence type="ECO:0000256" key="1">
    <source>
        <dbReference type="SAM" id="MobiDB-lite"/>
    </source>
</evidence>